<evidence type="ECO:0000313" key="3">
    <source>
        <dbReference type="Proteomes" id="UP000830434"/>
    </source>
</evidence>
<dbReference type="GeneID" id="72191651"/>
<dbReference type="RefSeq" id="WP_248654667.1">
    <property type="nucleotide sequence ID" value="NZ_CP096658.1"/>
</dbReference>
<dbReference type="CDD" id="cd06587">
    <property type="entry name" value="VOC"/>
    <property type="match status" value="1"/>
</dbReference>
<organism evidence="2 3">
    <name type="scientific">Halorussus gelatinilyticus</name>
    <dbReference type="NCBI Taxonomy" id="2937524"/>
    <lineage>
        <taxon>Archaea</taxon>
        <taxon>Methanobacteriati</taxon>
        <taxon>Methanobacteriota</taxon>
        <taxon>Stenosarchaea group</taxon>
        <taxon>Halobacteria</taxon>
        <taxon>Halobacteriales</taxon>
        <taxon>Haladaptataceae</taxon>
        <taxon>Halorussus</taxon>
    </lineage>
</organism>
<name>A0A8U0IJ06_9EURY</name>
<dbReference type="KEGG" id="haxz:M0R88_17310"/>
<feature type="domain" description="VOC" evidence="1">
    <location>
        <begin position="4"/>
        <end position="112"/>
    </location>
</feature>
<feature type="domain" description="VOC" evidence="1">
    <location>
        <begin position="121"/>
        <end position="225"/>
    </location>
</feature>
<keyword evidence="3" id="KW-1185">Reference proteome</keyword>
<dbReference type="InterPro" id="IPR004360">
    <property type="entry name" value="Glyas_Fos-R_dOase_dom"/>
</dbReference>
<reference evidence="2" key="1">
    <citation type="submission" date="2022-04" db="EMBL/GenBank/DDBJ databases">
        <title>Diverse halophilic archaea isolated from saline environments.</title>
        <authorList>
            <person name="Cui H.-L."/>
        </authorList>
    </citation>
    <scope>NUCLEOTIDE SEQUENCE</scope>
    <source>
        <strain evidence="2">XZYJT40</strain>
    </source>
</reference>
<dbReference type="AlphaFoldDB" id="A0A8U0IJ06"/>
<dbReference type="Proteomes" id="UP000830434">
    <property type="component" value="Chromosome"/>
</dbReference>
<sequence length="225" mass="24527">MLSGLRWLALEAKYLDRAREFYTTHLDLSMVSEGDGEVVLDAGAANLVLREPGTVPRGGVHTHYAFATPPDRYDEWYDRLAESFDLAEFDFGGAKSLYFYDPDGNCVEIGGVGDGEAAITDVFEIVLEVEDLARAESFYRSLGFEVVDRGDQRRRVRLGGPVDLELWEPHLGIADARGGLHADVGFAADDPAAAADAVRDAACAVGEVDGGIRVRDPDGHYLTFQ</sequence>
<accession>A0A8U0IJ06</accession>
<dbReference type="InterPro" id="IPR037523">
    <property type="entry name" value="VOC_core"/>
</dbReference>
<evidence type="ECO:0000259" key="1">
    <source>
        <dbReference type="PROSITE" id="PS51819"/>
    </source>
</evidence>
<dbReference type="Gene3D" id="3.10.180.10">
    <property type="entry name" value="2,3-Dihydroxybiphenyl 1,2-Dioxygenase, domain 1"/>
    <property type="match status" value="2"/>
</dbReference>
<dbReference type="PROSITE" id="PS51819">
    <property type="entry name" value="VOC"/>
    <property type="match status" value="2"/>
</dbReference>
<dbReference type="InterPro" id="IPR029068">
    <property type="entry name" value="Glyas_Bleomycin-R_OHBP_Dase"/>
</dbReference>
<dbReference type="Pfam" id="PF00903">
    <property type="entry name" value="Glyoxalase"/>
    <property type="match status" value="2"/>
</dbReference>
<dbReference type="SUPFAM" id="SSF54593">
    <property type="entry name" value="Glyoxalase/Bleomycin resistance protein/Dihydroxybiphenyl dioxygenase"/>
    <property type="match status" value="2"/>
</dbReference>
<evidence type="ECO:0000313" key="2">
    <source>
        <dbReference type="EMBL" id="UPW00254.1"/>
    </source>
</evidence>
<proteinExistence type="predicted"/>
<dbReference type="EMBL" id="CP096658">
    <property type="protein sequence ID" value="UPW00254.1"/>
    <property type="molecule type" value="Genomic_DNA"/>
</dbReference>
<gene>
    <name evidence="2" type="ORF">M0R88_17310</name>
</gene>
<protein>
    <submittedName>
        <fullName evidence="2">VOC family protein</fullName>
    </submittedName>
</protein>